<protein>
    <submittedName>
        <fullName evidence="2">Uncharacterized protein</fullName>
    </submittedName>
</protein>
<keyword evidence="3" id="KW-1185">Reference proteome</keyword>
<gene>
    <name evidence="2" type="ORF">TPAB3V08_LOCUS678</name>
</gene>
<proteinExistence type="predicted"/>
<sequence length="188" mass="22055">MPDLAQSWNWPDLGMLDFWPRSPPVLGISGPDLDPFWPDMISSHGITFSIFVRRQETKDVGWKGLLSPFNLHLWMVVLMFILTMSCYILCTARFVFRWIPADENLKEYSIVSTLHNVFGAMLCSQEKREIDNNKHHEINIDMSTHMSAENAGQAYTQNNFGDPKRWRPEPWAFLQYKLFIRHKKSTYN</sequence>
<evidence type="ECO:0000256" key="1">
    <source>
        <dbReference type="SAM" id="Phobius"/>
    </source>
</evidence>
<accession>A0ABN7NG70</accession>
<keyword evidence="1" id="KW-1133">Transmembrane helix</keyword>
<name>A0ABN7NG70_TIMPD</name>
<dbReference type="EMBL" id="CAJPIN010000532">
    <property type="protein sequence ID" value="CAG2053627.1"/>
    <property type="molecule type" value="Genomic_DNA"/>
</dbReference>
<feature type="transmembrane region" description="Helical" evidence="1">
    <location>
        <begin position="71"/>
        <end position="96"/>
    </location>
</feature>
<reference evidence="2" key="1">
    <citation type="submission" date="2021-03" db="EMBL/GenBank/DDBJ databases">
        <authorList>
            <person name="Tran Van P."/>
        </authorList>
    </citation>
    <scope>NUCLEOTIDE SEQUENCE</scope>
</reference>
<keyword evidence="1" id="KW-0812">Transmembrane</keyword>
<evidence type="ECO:0000313" key="3">
    <source>
        <dbReference type="Proteomes" id="UP001153148"/>
    </source>
</evidence>
<keyword evidence="1" id="KW-0472">Membrane</keyword>
<dbReference type="Proteomes" id="UP001153148">
    <property type="component" value="Unassembled WGS sequence"/>
</dbReference>
<organism evidence="2 3">
    <name type="scientific">Timema podura</name>
    <name type="common">Walking stick</name>
    <dbReference type="NCBI Taxonomy" id="61482"/>
    <lineage>
        <taxon>Eukaryota</taxon>
        <taxon>Metazoa</taxon>
        <taxon>Ecdysozoa</taxon>
        <taxon>Arthropoda</taxon>
        <taxon>Hexapoda</taxon>
        <taxon>Insecta</taxon>
        <taxon>Pterygota</taxon>
        <taxon>Neoptera</taxon>
        <taxon>Polyneoptera</taxon>
        <taxon>Phasmatodea</taxon>
        <taxon>Timematodea</taxon>
        <taxon>Timematoidea</taxon>
        <taxon>Timematidae</taxon>
        <taxon>Timema</taxon>
    </lineage>
</organism>
<comment type="caution">
    <text evidence="2">The sequence shown here is derived from an EMBL/GenBank/DDBJ whole genome shotgun (WGS) entry which is preliminary data.</text>
</comment>
<evidence type="ECO:0000313" key="2">
    <source>
        <dbReference type="EMBL" id="CAG2053627.1"/>
    </source>
</evidence>